<protein>
    <submittedName>
        <fullName evidence="1">Uncharacterized protein</fullName>
    </submittedName>
</protein>
<evidence type="ECO:0000313" key="1">
    <source>
        <dbReference type="EMBL" id="KAJ5703452.1"/>
    </source>
</evidence>
<accession>A0AAD6HAN5</accession>
<evidence type="ECO:0000313" key="2">
    <source>
        <dbReference type="Proteomes" id="UP001215712"/>
    </source>
</evidence>
<dbReference type="AlphaFoldDB" id="A0AAD6HAN5"/>
<dbReference type="Proteomes" id="UP001215712">
    <property type="component" value="Unassembled WGS sequence"/>
</dbReference>
<keyword evidence="2" id="KW-1185">Reference proteome</keyword>
<name>A0AAD6HAN5_9EURO</name>
<gene>
    <name evidence="1" type="ORF">N7493_011841</name>
</gene>
<reference evidence="1" key="1">
    <citation type="journal article" date="2023" name="IMA Fungus">
        <title>Comparative genomic study of the Penicillium genus elucidates a diverse pangenome and 15 lateral gene transfer events.</title>
        <authorList>
            <person name="Petersen C."/>
            <person name="Sorensen T."/>
            <person name="Nielsen M.R."/>
            <person name="Sondergaard T.E."/>
            <person name="Sorensen J.L."/>
            <person name="Fitzpatrick D.A."/>
            <person name="Frisvad J.C."/>
            <person name="Nielsen K.L."/>
        </authorList>
    </citation>
    <scope>NUCLEOTIDE SEQUENCE</scope>
    <source>
        <strain evidence="1">IBT 17514</strain>
    </source>
</reference>
<sequence>MAHYYQMDTVGDDLQYILVTGIANQQTRKVLDEIVEEAARSPTYQSGTILCVTQENSKYYELLGTRIGRVVGGTVLYSDGSGGHDNSLSINMRFDVRQYCPQTPETP</sequence>
<comment type="caution">
    <text evidence="1">The sequence shown here is derived from an EMBL/GenBank/DDBJ whole genome shotgun (WGS) entry which is preliminary data.</text>
</comment>
<dbReference type="EMBL" id="JAQJAN010000023">
    <property type="protein sequence ID" value="KAJ5703452.1"/>
    <property type="molecule type" value="Genomic_DNA"/>
</dbReference>
<reference evidence="1" key="2">
    <citation type="submission" date="2023-01" db="EMBL/GenBank/DDBJ databases">
        <authorList>
            <person name="Petersen C."/>
        </authorList>
    </citation>
    <scope>NUCLEOTIDE SEQUENCE</scope>
    <source>
        <strain evidence="1">IBT 17514</strain>
    </source>
</reference>
<proteinExistence type="predicted"/>
<organism evidence="1 2">
    <name type="scientific">Penicillium malachiteum</name>
    <dbReference type="NCBI Taxonomy" id="1324776"/>
    <lineage>
        <taxon>Eukaryota</taxon>
        <taxon>Fungi</taxon>
        <taxon>Dikarya</taxon>
        <taxon>Ascomycota</taxon>
        <taxon>Pezizomycotina</taxon>
        <taxon>Eurotiomycetes</taxon>
        <taxon>Eurotiomycetidae</taxon>
        <taxon>Eurotiales</taxon>
        <taxon>Aspergillaceae</taxon>
        <taxon>Penicillium</taxon>
    </lineage>
</organism>